<evidence type="ECO:0000313" key="1">
    <source>
        <dbReference type="EMBL" id="PHJ16484.1"/>
    </source>
</evidence>
<sequence>MTWAGKLPNGEVQAFVEGRPRLLSGACGPVRPHALLFLCQNVPPPIPENDLAQACCETCVSFAMPQTGASGREDSNRFSAPRQE</sequence>
<dbReference type="GeneID" id="94433023"/>
<evidence type="ECO:0000313" key="2">
    <source>
        <dbReference type="Proteomes" id="UP000221165"/>
    </source>
</evidence>
<proteinExistence type="predicted"/>
<accession>A0A2C6KJ94</accession>
<keyword evidence="2" id="KW-1185">Reference proteome</keyword>
<comment type="caution">
    <text evidence="1">The sequence shown here is derived from an EMBL/GenBank/DDBJ whole genome shotgun (WGS) entry which is preliminary data.</text>
</comment>
<gene>
    <name evidence="1" type="ORF">CSUI_009701</name>
</gene>
<dbReference type="AlphaFoldDB" id="A0A2C6KJ94"/>
<dbReference type="EMBL" id="MIGC01005883">
    <property type="protein sequence ID" value="PHJ16484.1"/>
    <property type="molecule type" value="Genomic_DNA"/>
</dbReference>
<dbReference type="VEuPathDB" id="ToxoDB:CSUI_009701"/>
<dbReference type="RefSeq" id="XP_067918213.1">
    <property type="nucleotide sequence ID" value="XM_068069812.1"/>
</dbReference>
<name>A0A2C6KJ94_9APIC</name>
<organism evidence="1 2">
    <name type="scientific">Cystoisospora suis</name>
    <dbReference type="NCBI Taxonomy" id="483139"/>
    <lineage>
        <taxon>Eukaryota</taxon>
        <taxon>Sar</taxon>
        <taxon>Alveolata</taxon>
        <taxon>Apicomplexa</taxon>
        <taxon>Conoidasida</taxon>
        <taxon>Coccidia</taxon>
        <taxon>Eucoccidiorida</taxon>
        <taxon>Eimeriorina</taxon>
        <taxon>Sarcocystidae</taxon>
        <taxon>Cystoisospora</taxon>
    </lineage>
</organism>
<dbReference type="Proteomes" id="UP000221165">
    <property type="component" value="Unassembled WGS sequence"/>
</dbReference>
<protein>
    <submittedName>
        <fullName evidence="1">Uncharacterized protein</fullName>
    </submittedName>
</protein>
<reference evidence="1 2" key="1">
    <citation type="journal article" date="2017" name="Int. J. Parasitol.">
        <title>The genome of the protozoan parasite Cystoisospora suis and a reverse vaccinology approach to identify vaccine candidates.</title>
        <authorList>
            <person name="Palmieri N."/>
            <person name="Shrestha A."/>
            <person name="Ruttkowski B."/>
            <person name="Beck T."/>
            <person name="Vogl C."/>
            <person name="Tomley F."/>
            <person name="Blake D.P."/>
            <person name="Joachim A."/>
        </authorList>
    </citation>
    <scope>NUCLEOTIDE SEQUENCE [LARGE SCALE GENOMIC DNA]</scope>
    <source>
        <strain evidence="1 2">Wien I</strain>
    </source>
</reference>